<dbReference type="NCBIfam" id="TIGR01549">
    <property type="entry name" value="HAD-SF-IA-v1"/>
    <property type="match status" value="1"/>
</dbReference>
<dbReference type="EC" id="4.2.1.109" evidence="9"/>
<evidence type="ECO:0000256" key="3">
    <source>
        <dbReference type="ARBA" id="ARBA00022723"/>
    </source>
</evidence>
<keyword evidence="6 9" id="KW-0486">Methionine biosynthesis</keyword>
<dbReference type="GO" id="GO:0000287">
    <property type="term" value="F:magnesium ion binding"/>
    <property type="evidence" value="ECO:0007669"/>
    <property type="project" value="InterPro"/>
</dbReference>
<dbReference type="Pfam" id="PF00702">
    <property type="entry name" value="Hydrolase"/>
    <property type="match status" value="1"/>
</dbReference>
<keyword evidence="3 9" id="KW-0479">Metal-binding</keyword>
<evidence type="ECO:0000259" key="12">
    <source>
        <dbReference type="SMART" id="SM01007"/>
    </source>
</evidence>
<evidence type="ECO:0000256" key="7">
    <source>
        <dbReference type="ARBA" id="ARBA00023239"/>
    </source>
</evidence>
<dbReference type="InterPro" id="IPR001303">
    <property type="entry name" value="Aldolase_II/adducin_N"/>
</dbReference>
<evidence type="ECO:0000256" key="2">
    <source>
        <dbReference type="ARBA" id="ARBA00022605"/>
    </source>
</evidence>
<dbReference type="Pfam" id="PF00596">
    <property type="entry name" value="Aldolase_II"/>
    <property type="match status" value="1"/>
</dbReference>
<feature type="binding site" evidence="9">
    <location>
        <position position="147"/>
    </location>
    <ligand>
        <name>Zn(2+)</name>
        <dbReference type="ChEBI" id="CHEBI:29105"/>
    </ligand>
</feature>
<gene>
    <name evidence="13" type="ORF">PPAR1163_LOCUS26897</name>
</gene>
<dbReference type="InterPro" id="IPR023943">
    <property type="entry name" value="Enolase-ppase_E1"/>
</dbReference>
<organism evidence="13">
    <name type="scientific">Phaeomonas parva</name>
    <dbReference type="NCBI Taxonomy" id="124430"/>
    <lineage>
        <taxon>Eukaryota</taxon>
        <taxon>Sar</taxon>
        <taxon>Stramenopiles</taxon>
        <taxon>Ochrophyta</taxon>
        <taxon>Pinguiophyceae</taxon>
        <taxon>Pinguiochrysidales</taxon>
        <taxon>Pinguiochrysidaceae</taxon>
        <taxon>Phaeomonas</taxon>
    </lineage>
</organism>
<feature type="chain" id="PRO_5030591355" description="Probable methylthioribulose-1-phosphate dehydratase" evidence="11">
    <location>
        <begin position="21"/>
        <end position="521"/>
    </location>
</feature>
<dbReference type="GO" id="GO:0005737">
    <property type="term" value="C:cytoplasm"/>
    <property type="evidence" value="ECO:0007669"/>
    <property type="project" value="UniProtKB-SubCell"/>
</dbReference>
<keyword evidence="8" id="KW-0511">Multifunctional enzyme</keyword>
<dbReference type="AlphaFoldDB" id="A0A7S1UK91"/>
<keyword evidence="4" id="KW-0378">Hydrolase</keyword>
<dbReference type="Gene3D" id="3.40.50.1000">
    <property type="entry name" value="HAD superfamily/HAD-like"/>
    <property type="match status" value="1"/>
</dbReference>
<comment type="function">
    <text evidence="9">Catalyzes the dehydration of methylthioribulose-1-phosphate (MTRu-1-P) into 2,3-diketo-5-methylthiopentyl-1-phosphate (DK-MTP-1-P).</text>
</comment>
<dbReference type="SFLD" id="SFLDS00003">
    <property type="entry name" value="Haloacid_Dehalogenase"/>
    <property type="match status" value="1"/>
</dbReference>
<evidence type="ECO:0000256" key="5">
    <source>
        <dbReference type="ARBA" id="ARBA00022833"/>
    </source>
</evidence>
<dbReference type="Gene3D" id="1.10.720.60">
    <property type="match status" value="1"/>
</dbReference>
<dbReference type="HAMAP" id="MF_03116">
    <property type="entry name" value="Salvage_MtnB_euk"/>
    <property type="match status" value="1"/>
</dbReference>
<feature type="binding site" evidence="9">
    <location>
        <position position="129"/>
    </location>
    <ligand>
        <name>substrate</name>
    </ligand>
</feature>
<feature type="signal peptide" evidence="11">
    <location>
        <begin position="1"/>
        <end position="20"/>
    </location>
</feature>
<reference evidence="13" key="1">
    <citation type="submission" date="2021-01" db="EMBL/GenBank/DDBJ databases">
        <authorList>
            <person name="Corre E."/>
            <person name="Pelletier E."/>
            <person name="Niang G."/>
            <person name="Scheremetjew M."/>
            <person name="Finn R."/>
            <person name="Kale V."/>
            <person name="Holt S."/>
            <person name="Cochrane G."/>
            <person name="Meng A."/>
            <person name="Brown T."/>
            <person name="Cohen L."/>
        </authorList>
    </citation>
    <scope>NUCLEOTIDE SEQUENCE</scope>
    <source>
        <strain evidence="13">CCMP2877</strain>
    </source>
</reference>
<dbReference type="UniPathway" id="UPA00904">
    <property type="reaction ID" value="UER00875"/>
</dbReference>
<comment type="cofactor">
    <cofactor evidence="9">
        <name>Zn(2+)</name>
        <dbReference type="ChEBI" id="CHEBI:29105"/>
    </cofactor>
    <text evidence="9">Binds 1 zinc ion per subunit.</text>
</comment>
<feature type="binding site" evidence="9">
    <location>
        <position position="222"/>
    </location>
    <ligand>
        <name>Zn(2+)</name>
        <dbReference type="ChEBI" id="CHEBI:29105"/>
    </ligand>
</feature>
<feature type="binding site" evidence="9">
    <location>
        <position position="149"/>
    </location>
    <ligand>
        <name>Zn(2+)</name>
        <dbReference type="ChEBI" id="CHEBI:29105"/>
    </ligand>
</feature>
<evidence type="ECO:0000256" key="10">
    <source>
        <dbReference type="SAM" id="MobiDB-lite"/>
    </source>
</evidence>
<dbReference type="InterPro" id="IPR036412">
    <property type="entry name" value="HAD-like_sf"/>
</dbReference>
<comment type="catalytic activity">
    <reaction evidence="9">
        <text>5-(methylsulfanyl)-D-ribulose 1-phosphate = 5-methylsulfanyl-2,3-dioxopentyl phosphate + H2O</text>
        <dbReference type="Rhea" id="RHEA:15549"/>
        <dbReference type="ChEBI" id="CHEBI:15377"/>
        <dbReference type="ChEBI" id="CHEBI:58548"/>
        <dbReference type="ChEBI" id="CHEBI:58828"/>
        <dbReference type="EC" id="4.2.1.109"/>
    </reaction>
</comment>
<feature type="domain" description="Class II aldolase/adducin N-terminal" evidence="12">
    <location>
        <begin position="53"/>
        <end position="249"/>
    </location>
</feature>
<evidence type="ECO:0000256" key="8">
    <source>
        <dbReference type="ARBA" id="ARBA00023268"/>
    </source>
</evidence>
<dbReference type="SFLD" id="SFLDG01129">
    <property type="entry name" value="C1.5:_HAD__Beta-PGM__Phosphata"/>
    <property type="match status" value="1"/>
</dbReference>
<feature type="active site" description="Proton donor/acceptor" evidence="9">
    <location>
        <position position="172"/>
    </location>
</feature>
<keyword evidence="11" id="KW-0732">Signal</keyword>
<dbReference type="NCBIfam" id="TIGR01691">
    <property type="entry name" value="enolase-ppase"/>
    <property type="match status" value="1"/>
</dbReference>
<dbReference type="InterPro" id="IPR023214">
    <property type="entry name" value="HAD_sf"/>
</dbReference>
<dbReference type="GO" id="GO:0043874">
    <property type="term" value="F:acireductone synthase activity"/>
    <property type="evidence" value="ECO:0007669"/>
    <property type="project" value="InterPro"/>
</dbReference>
<dbReference type="GO" id="GO:0046570">
    <property type="term" value="F:methylthioribulose 1-phosphate dehydratase activity"/>
    <property type="evidence" value="ECO:0007669"/>
    <property type="project" value="UniProtKB-UniRule"/>
</dbReference>
<dbReference type="Gene3D" id="3.40.225.10">
    <property type="entry name" value="Class II aldolase/adducin N-terminal domain"/>
    <property type="match status" value="1"/>
</dbReference>
<evidence type="ECO:0000256" key="1">
    <source>
        <dbReference type="ARBA" id="ARBA00022490"/>
    </source>
</evidence>
<evidence type="ECO:0000256" key="6">
    <source>
        <dbReference type="ARBA" id="ARBA00023167"/>
    </source>
</evidence>
<dbReference type="InterPro" id="IPR027514">
    <property type="entry name" value="Salvage_MtnB_euk"/>
</dbReference>
<feature type="region of interest" description="Disordered" evidence="10">
    <location>
        <begin position="24"/>
        <end position="44"/>
    </location>
</feature>
<keyword evidence="5 9" id="KW-0862">Zinc</keyword>
<dbReference type="NCBIfam" id="TIGR03328">
    <property type="entry name" value="salvage_mtnB"/>
    <property type="match status" value="1"/>
</dbReference>
<dbReference type="SUPFAM" id="SSF56784">
    <property type="entry name" value="HAD-like"/>
    <property type="match status" value="1"/>
</dbReference>
<dbReference type="GO" id="GO:0008270">
    <property type="term" value="F:zinc ion binding"/>
    <property type="evidence" value="ECO:0007669"/>
    <property type="project" value="UniProtKB-UniRule"/>
</dbReference>
<comment type="pathway">
    <text evidence="9">Amino-acid biosynthesis; L-methionine biosynthesis via salvage pathway; L-methionine from S-methyl-5-thio-alpha-D-ribose 1-phosphate: step 2/6.</text>
</comment>
<dbReference type="InterPro" id="IPR006439">
    <property type="entry name" value="HAD-SF_hydro_IA"/>
</dbReference>
<keyword evidence="2 9" id="KW-0028">Amino-acid biosynthesis</keyword>
<accession>A0A7S1UK91</accession>
<protein>
    <recommendedName>
        <fullName evidence="9">Probable methylthioribulose-1-phosphate dehydratase</fullName>
        <shortName evidence="9">MTRu-1-P dehydratase</shortName>
        <ecNumber evidence="9">4.2.1.109</ecNumber>
    </recommendedName>
</protein>
<dbReference type="InterPro" id="IPR017714">
    <property type="entry name" value="MethylthioRu-1-P_deHdtase_MtnB"/>
</dbReference>
<name>A0A7S1UK91_9STRA</name>
<keyword evidence="7 9" id="KW-0456">Lyase</keyword>
<evidence type="ECO:0000256" key="11">
    <source>
        <dbReference type="SAM" id="SignalP"/>
    </source>
</evidence>
<dbReference type="GO" id="GO:0019509">
    <property type="term" value="P:L-methionine salvage from methylthioadenosine"/>
    <property type="evidence" value="ECO:0007669"/>
    <property type="project" value="UniProtKB-UniRule"/>
</dbReference>
<dbReference type="SMART" id="SM01007">
    <property type="entry name" value="Aldolase_II"/>
    <property type="match status" value="1"/>
</dbReference>
<dbReference type="EMBL" id="HBGJ01042835">
    <property type="protein sequence ID" value="CAD9268463.1"/>
    <property type="molecule type" value="Transcribed_RNA"/>
</dbReference>
<dbReference type="SFLD" id="SFLDF00044">
    <property type="entry name" value="enolase-phosphatase"/>
    <property type="match status" value="1"/>
</dbReference>
<proteinExistence type="inferred from homology"/>
<comment type="similarity">
    <text evidence="9">Belongs to the aldolase class II family. MtnB subfamily.</text>
</comment>
<sequence length="521" mass="56640">MNSVLLFLALSFATMSHTNGNGECHASGSGNGNGSGHANGDPKYGLTIPEGRDLVAELCRHFYDQGWVSGTGGGISVKADPDVIVMAPSGVQKERMRAEDMYVLDAAGAVREAPVARPFPYKPPKLSECSPLFMSAYELRGAGAVLHSHAPETVMATLLEPDSNEFRCTQIEMIKGIKGHGFYDTLVVPVIENTARESQLTERLREAMAAYPDTYAVLVRRHGVYVWGDTWIQAKTHAECYHYLFAQAAKMASMGLDPAFPAITPPAHELATQVIGNVERPSKRARTEGGTSNGKKVVLLDIEGTTTPITFVKEVLFPLAVKEAESFLLQRGEADEAARAAARAVVGEDFTGDWAAICAKVKELVTEWTAKDLKIPALKNLQGMIWKQGYADGSLKAPVYEDVAPAMARWVRGQKRVAIYSSGSRQAQRLLFEHSDRGDLRPRLAAYFDTKMGQKREEMSYTEISLSLGVDASDVLFVTDIFEEAEAAKAAGMDVAISVRPGNKPLPPSSTHRTITSFAEL</sequence>
<evidence type="ECO:0000256" key="9">
    <source>
        <dbReference type="HAMAP-Rule" id="MF_03116"/>
    </source>
</evidence>
<dbReference type="SFLD" id="SFLDG01133">
    <property type="entry name" value="C1.5.4:_Enolase-phosphatase_Li"/>
    <property type="match status" value="1"/>
</dbReference>
<dbReference type="FunFam" id="3.40.225.10:FF:000010">
    <property type="entry name" value="Probable bifunctional methylthioribulose-1-phosphate dehydratase/enolase-phosphatase E1"/>
    <property type="match status" value="1"/>
</dbReference>
<dbReference type="InterPro" id="IPR036409">
    <property type="entry name" value="Aldolase_II/adducin_N_sf"/>
</dbReference>
<evidence type="ECO:0000313" key="13">
    <source>
        <dbReference type="EMBL" id="CAD9268463.1"/>
    </source>
</evidence>
<comment type="subcellular location">
    <subcellularLocation>
        <location evidence="9">Cytoplasm</location>
    </subcellularLocation>
</comment>
<dbReference type="PANTHER" id="PTHR10640">
    <property type="entry name" value="METHYLTHIORIBULOSE-1-PHOSPHATE DEHYDRATASE"/>
    <property type="match status" value="1"/>
</dbReference>
<keyword evidence="1 9" id="KW-0963">Cytoplasm</keyword>
<evidence type="ECO:0000256" key="4">
    <source>
        <dbReference type="ARBA" id="ARBA00022801"/>
    </source>
</evidence>
<dbReference type="PANTHER" id="PTHR10640:SF7">
    <property type="entry name" value="METHYLTHIORIBULOSE-1-PHOSPHATE DEHYDRATASE"/>
    <property type="match status" value="1"/>
</dbReference>
<dbReference type="SUPFAM" id="SSF53639">
    <property type="entry name" value="AraD/HMP-PK domain-like"/>
    <property type="match status" value="1"/>
</dbReference>